<evidence type="ECO:0000256" key="5">
    <source>
        <dbReference type="ARBA" id="ARBA00022741"/>
    </source>
</evidence>
<feature type="compositionally biased region" description="Low complexity" evidence="13">
    <location>
        <begin position="619"/>
        <end position="631"/>
    </location>
</feature>
<evidence type="ECO:0000313" key="16">
    <source>
        <dbReference type="Proteomes" id="UP000594454"/>
    </source>
</evidence>
<dbReference type="SMART" id="SM00382">
    <property type="entry name" value="AAA"/>
    <property type="match status" value="1"/>
</dbReference>
<dbReference type="GO" id="GO:0005524">
    <property type="term" value="F:ATP binding"/>
    <property type="evidence" value="ECO:0007669"/>
    <property type="project" value="UniProtKB-KW"/>
</dbReference>
<dbReference type="PRINTS" id="PR01657">
    <property type="entry name" value="MCMFAMILY"/>
</dbReference>
<gene>
    <name evidence="15" type="ORF">HERILL_LOCUS15944</name>
</gene>
<keyword evidence="6" id="KW-0347">Helicase</keyword>
<keyword evidence="6" id="KW-0378">Hydrolase</keyword>
<dbReference type="PROSITE" id="PS00847">
    <property type="entry name" value="MCM_1"/>
    <property type="match status" value="1"/>
</dbReference>
<evidence type="ECO:0000256" key="12">
    <source>
        <dbReference type="RuleBase" id="RU004070"/>
    </source>
</evidence>
<dbReference type="Pfam" id="PF25051">
    <property type="entry name" value="WHD_MCM8"/>
    <property type="match status" value="1"/>
</dbReference>
<dbReference type="GO" id="GO:0006310">
    <property type="term" value="P:DNA recombination"/>
    <property type="evidence" value="ECO:0007669"/>
    <property type="project" value="UniProtKB-ARBA"/>
</dbReference>
<evidence type="ECO:0000256" key="9">
    <source>
        <dbReference type="ARBA" id="ARBA00023242"/>
    </source>
</evidence>
<dbReference type="GO" id="GO:0005634">
    <property type="term" value="C:nucleus"/>
    <property type="evidence" value="ECO:0007669"/>
    <property type="project" value="UniProtKB-SubCell"/>
</dbReference>
<name>A0A7R8V7W6_HERIL</name>
<dbReference type="Pfam" id="PF00493">
    <property type="entry name" value="MCM"/>
    <property type="match status" value="1"/>
</dbReference>
<dbReference type="SMART" id="SM00350">
    <property type="entry name" value="MCM"/>
    <property type="match status" value="1"/>
</dbReference>
<dbReference type="GO" id="GO:0017116">
    <property type="term" value="F:single-stranded DNA helicase activity"/>
    <property type="evidence" value="ECO:0007669"/>
    <property type="project" value="TreeGrafter"/>
</dbReference>
<proteinExistence type="inferred from homology"/>
<dbReference type="OrthoDB" id="422555at2759"/>
<dbReference type="Gene3D" id="3.40.50.300">
    <property type="entry name" value="P-loop containing nucleotide triphosphate hydrolases"/>
    <property type="match status" value="1"/>
</dbReference>
<dbReference type="SUPFAM" id="SSF52540">
    <property type="entry name" value="P-loop containing nucleoside triphosphate hydrolases"/>
    <property type="match status" value="1"/>
</dbReference>
<dbReference type="Gene3D" id="2.40.50.140">
    <property type="entry name" value="Nucleic acid-binding proteins"/>
    <property type="match status" value="1"/>
</dbReference>
<evidence type="ECO:0000256" key="6">
    <source>
        <dbReference type="ARBA" id="ARBA00022806"/>
    </source>
</evidence>
<dbReference type="InterPro" id="IPR058767">
    <property type="entry name" value="MCM8_N"/>
</dbReference>
<organism evidence="15 16">
    <name type="scientific">Hermetia illucens</name>
    <name type="common">Black soldier fly</name>
    <dbReference type="NCBI Taxonomy" id="343691"/>
    <lineage>
        <taxon>Eukaryota</taxon>
        <taxon>Metazoa</taxon>
        <taxon>Ecdysozoa</taxon>
        <taxon>Arthropoda</taxon>
        <taxon>Hexapoda</taxon>
        <taxon>Insecta</taxon>
        <taxon>Pterygota</taxon>
        <taxon>Neoptera</taxon>
        <taxon>Endopterygota</taxon>
        <taxon>Diptera</taxon>
        <taxon>Brachycera</taxon>
        <taxon>Stratiomyomorpha</taxon>
        <taxon>Stratiomyidae</taxon>
        <taxon>Hermetiinae</taxon>
        <taxon>Hermetia</taxon>
    </lineage>
</organism>
<keyword evidence="5 12" id="KW-0547">Nucleotide-binding</keyword>
<dbReference type="InterPro" id="IPR056875">
    <property type="entry name" value="MCM8/REC_WHD"/>
</dbReference>
<dbReference type="GO" id="GO:0003697">
    <property type="term" value="F:single-stranded DNA binding"/>
    <property type="evidence" value="ECO:0007669"/>
    <property type="project" value="TreeGrafter"/>
</dbReference>
<feature type="region of interest" description="Disordered" evidence="13">
    <location>
        <begin position="1"/>
        <end position="66"/>
    </location>
</feature>
<dbReference type="PANTHER" id="PTHR11630:SF47">
    <property type="entry name" value="DNA HELICASE MCM8"/>
    <property type="match status" value="1"/>
</dbReference>
<evidence type="ECO:0000256" key="13">
    <source>
        <dbReference type="SAM" id="MobiDB-lite"/>
    </source>
</evidence>
<dbReference type="Pfam" id="PF26065">
    <property type="entry name" value="MCM8_N"/>
    <property type="match status" value="1"/>
</dbReference>
<accession>A0A7R8V7W6</accession>
<dbReference type="GO" id="GO:0042555">
    <property type="term" value="C:MCM complex"/>
    <property type="evidence" value="ECO:0007669"/>
    <property type="project" value="TreeGrafter"/>
</dbReference>
<dbReference type="CDD" id="cd22247">
    <property type="entry name" value="MCM8_WHD"/>
    <property type="match status" value="1"/>
</dbReference>
<keyword evidence="16" id="KW-1185">Reference proteome</keyword>
<sequence length="847" mass="92713">MAANPPVGNFRGRGSAANRRGRGRSSWRPYFRRGRGGCGSAPYERPVTLPIPNAGSSSSHDQSTSTVSVSTSLCPVTVQEPPQSFFVEKSSTPYPGWQLYFPKNKYDATSPIVRKVEAIRSHFSRKSEYYDLAKIRKQFWFPLHLSHLTSDDAFCKKWPNFQQDLGENPDETLACIGLAMHRNVSEAPVQPGPSQSVSNSQFQFSSNSCLRTVRARIHGFGPAVNLRALKVNNYDRLVSVRGTVIRAGATQILCTWMAFACPNCNAEQSIRQPEGVFTAPSSCKGGCRTRSNFTELLSSPYTRTEPFQTIRLQESMLGGQYDSGRVPRSIEAELAEDLVDSVCPGDDITLTGILKVRPQEEFQRKGQASMYKIYIRAVSLSNNKNTISNRKSEFTEKDMEAIQLISKEPSPFRLLVNSLCPTIYGHEMVKAGLILGLFGGCAFQPGKRTEAHVLVVGDPGVGKSQMLQACANVSPRGVFVCGNGSSSAGLTVTVRQERGGGSLEAGALVLADQGVCCIDEFDKMSSNHQSLLEVMEQQTVSVAKAGVLCSLPARTCVLAAANPSGGHYDRSKTVSENLKINPALLSRFDLVFILLDRPNAHLDSLLTAHIQALHSGTKNSPGAPSNSGNSSFYGAMNRTLNTSTSSDSSCDKPLLERLRLAPNEKLDLLPHVLFQKYIAYARKNICPKLSTEAAHELKKFYLELRAVRPGLDAIPVTTRQLEALIRLNQARARAELSTTATHRHALDVLEIVRHSLVDVFSTDEGVLQVQRNINGCGMSQASQVKKFLRFLQVRSNTSNKTVFELEELQEIATQAGVAGGLTNILDSLNVQGFLLKKGQSIYKFING</sequence>
<comment type="similarity">
    <text evidence="2 12">Belongs to the MCM family.</text>
</comment>
<comment type="subcellular location">
    <subcellularLocation>
        <location evidence="1">Nucleus</location>
    </subcellularLocation>
</comment>
<evidence type="ECO:0000259" key="14">
    <source>
        <dbReference type="PROSITE" id="PS50051"/>
    </source>
</evidence>
<evidence type="ECO:0000256" key="8">
    <source>
        <dbReference type="ARBA" id="ARBA00023125"/>
    </source>
</evidence>
<dbReference type="InterPro" id="IPR012340">
    <property type="entry name" value="NA-bd_OB-fold"/>
</dbReference>
<reference evidence="15 16" key="1">
    <citation type="submission" date="2020-11" db="EMBL/GenBank/DDBJ databases">
        <authorList>
            <person name="Wallbank WR R."/>
            <person name="Pardo Diaz C."/>
            <person name="Kozak K."/>
            <person name="Martin S."/>
            <person name="Jiggins C."/>
            <person name="Moest M."/>
            <person name="Warren A I."/>
            <person name="Generalovic N T."/>
            <person name="Byers J.R.P. K."/>
            <person name="Montejo-Kovacevich G."/>
            <person name="Yen C E."/>
        </authorList>
    </citation>
    <scope>NUCLEOTIDE SEQUENCE [LARGE SCALE GENOMIC DNA]</scope>
</reference>
<dbReference type="EMBL" id="LR899014">
    <property type="protein sequence ID" value="CAD7093672.1"/>
    <property type="molecule type" value="Genomic_DNA"/>
</dbReference>
<dbReference type="Gene3D" id="2.20.28.10">
    <property type="match status" value="1"/>
</dbReference>
<protein>
    <recommendedName>
        <fullName evidence="10">DNA helicase MCM8</fullName>
        <ecNumber evidence="3">3.6.4.12</ecNumber>
    </recommendedName>
    <alternativeName>
        <fullName evidence="11">Minichromosome maintenance 8</fullName>
    </alternativeName>
</protein>
<evidence type="ECO:0000256" key="10">
    <source>
        <dbReference type="ARBA" id="ARBA00041084"/>
    </source>
</evidence>
<dbReference type="InterPro" id="IPR003593">
    <property type="entry name" value="AAA+_ATPase"/>
</dbReference>
<keyword evidence="8 12" id="KW-0238">DNA-binding</keyword>
<dbReference type="PANTHER" id="PTHR11630">
    <property type="entry name" value="DNA REPLICATION LICENSING FACTOR MCM FAMILY MEMBER"/>
    <property type="match status" value="1"/>
</dbReference>
<dbReference type="InterPro" id="IPR018525">
    <property type="entry name" value="MCM_CS"/>
</dbReference>
<keyword evidence="4" id="KW-0235">DNA replication</keyword>
<dbReference type="Pfam" id="PF17207">
    <property type="entry name" value="MCM_OB"/>
    <property type="match status" value="1"/>
</dbReference>
<dbReference type="InterPro" id="IPR001208">
    <property type="entry name" value="MCM_dom"/>
</dbReference>
<evidence type="ECO:0000256" key="7">
    <source>
        <dbReference type="ARBA" id="ARBA00022840"/>
    </source>
</evidence>
<dbReference type="PROSITE" id="PS50051">
    <property type="entry name" value="MCM_2"/>
    <property type="match status" value="1"/>
</dbReference>
<feature type="domain" description="MCM C-terminal AAA(+) ATPase" evidence="14">
    <location>
        <begin position="411"/>
        <end position="610"/>
    </location>
</feature>
<dbReference type="InterPro" id="IPR033762">
    <property type="entry name" value="MCM_OB"/>
</dbReference>
<dbReference type="SUPFAM" id="SSF50249">
    <property type="entry name" value="Nucleic acid-binding proteins"/>
    <property type="match status" value="1"/>
</dbReference>
<evidence type="ECO:0000256" key="4">
    <source>
        <dbReference type="ARBA" id="ARBA00022705"/>
    </source>
</evidence>
<dbReference type="InterPro" id="IPR041562">
    <property type="entry name" value="MCM_lid"/>
</dbReference>
<dbReference type="GO" id="GO:0006260">
    <property type="term" value="P:DNA replication"/>
    <property type="evidence" value="ECO:0007669"/>
    <property type="project" value="InterPro"/>
</dbReference>
<keyword evidence="7 12" id="KW-0067">ATP-binding</keyword>
<dbReference type="FunCoup" id="A0A7R8V7W6">
    <property type="interactions" value="273"/>
</dbReference>
<evidence type="ECO:0000256" key="2">
    <source>
        <dbReference type="ARBA" id="ARBA00008010"/>
    </source>
</evidence>
<dbReference type="InterPro" id="IPR031327">
    <property type="entry name" value="MCM"/>
</dbReference>
<dbReference type="AlphaFoldDB" id="A0A7R8V7W6"/>
<evidence type="ECO:0000256" key="3">
    <source>
        <dbReference type="ARBA" id="ARBA00012551"/>
    </source>
</evidence>
<dbReference type="Pfam" id="PF17855">
    <property type="entry name" value="MCM_lid"/>
    <property type="match status" value="1"/>
</dbReference>
<evidence type="ECO:0000256" key="1">
    <source>
        <dbReference type="ARBA" id="ARBA00004123"/>
    </source>
</evidence>
<evidence type="ECO:0000313" key="15">
    <source>
        <dbReference type="EMBL" id="CAD7093672.1"/>
    </source>
</evidence>
<evidence type="ECO:0000256" key="11">
    <source>
        <dbReference type="ARBA" id="ARBA00042306"/>
    </source>
</evidence>
<dbReference type="EC" id="3.6.4.12" evidence="3"/>
<dbReference type="InParanoid" id="A0A7R8V7W6"/>
<feature type="compositionally biased region" description="Low complexity" evidence="13">
    <location>
        <begin position="56"/>
        <end position="66"/>
    </location>
</feature>
<dbReference type="OMA" id="THTVDWQ"/>
<feature type="compositionally biased region" description="Low complexity" evidence="13">
    <location>
        <begin position="8"/>
        <end position="18"/>
    </location>
</feature>
<feature type="compositionally biased region" description="Basic residues" evidence="13">
    <location>
        <begin position="19"/>
        <end position="35"/>
    </location>
</feature>
<keyword evidence="9" id="KW-0539">Nucleus</keyword>
<dbReference type="Proteomes" id="UP000594454">
    <property type="component" value="Chromosome 6"/>
</dbReference>
<feature type="region of interest" description="Disordered" evidence="13">
    <location>
        <begin position="616"/>
        <end position="636"/>
    </location>
</feature>
<dbReference type="InterPro" id="IPR027417">
    <property type="entry name" value="P-loop_NTPase"/>
</dbReference>